<feature type="transmembrane region" description="Helical" evidence="1">
    <location>
        <begin position="178"/>
        <end position="197"/>
    </location>
</feature>
<accession>A0A7S0GBS7</accession>
<keyword evidence="1" id="KW-0812">Transmembrane</keyword>
<keyword evidence="1" id="KW-0472">Membrane</keyword>
<evidence type="ECO:0000256" key="1">
    <source>
        <dbReference type="SAM" id="Phobius"/>
    </source>
</evidence>
<dbReference type="AlphaFoldDB" id="A0A7S0GBS7"/>
<proteinExistence type="predicted"/>
<dbReference type="EMBL" id="HBEL01007469">
    <property type="protein sequence ID" value="CAD8407472.1"/>
    <property type="molecule type" value="Transcribed_RNA"/>
</dbReference>
<name>A0A7S0GBS7_9STRA</name>
<evidence type="ECO:0000313" key="2">
    <source>
        <dbReference type="EMBL" id="CAD8407472.1"/>
    </source>
</evidence>
<gene>
    <name evidence="2" type="ORF">PINE0816_LOCUS3589</name>
</gene>
<reference evidence="2" key="1">
    <citation type="submission" date="2021-01" db="EMBL/GenBank/DDBJ databases">
        <authorList>
            <person name="Corre E."/>
            <person name="Pelletier E."/>
            <person name="Niang G."/>
            <person name="Scheremetjew M."/>
            <person name="Finn R."/>
            <person name="Kale V."/>
            <person name="Holt S."/>
            <person name="Cochrane G."/>
            <person name="Meng A."/>
            <person name="Brown T."/>
            <person name="Cohen L."/>
        </authorList>
    </citation>
    <scope>NUCLEOTIDE SEQUENCE</scope>
    <source>
        <strain evidence="2">CCAP1064/1</strain>
    </source>
</reference>
<protein>
    <submittedName>
        <fullName evidence="2">Uncharacterized protein</fullName>
    </submittedName>
</protein>
<sequence length="281" mass="31704">MNSSSYTGKSAEKMNVTYPTMLQDEDLKEYRVDMIDIVMTISPWEGIDIMPQSWARSMDQYYSEYFTSGRGSNLGYADFTVYTEILYENANTKLDHFAIEYQQFFSLKQSASSETPIALDLIHAPFEKEEGTRNFLTRLENLDTKTVSFLGTADEYKKSFSVGGSQGAGSKTELSTSIGIIVAISISVIVLVALVVTRSSPPNKNIKIVSSTPNYRNRKKRTLELEIDCLADTKEIADWQSKNHQKVCVYESPYGQQRINPNAYRITCTCYISGGTGYPRY</sequence>
<organism evidence="2">
    <name type="scientific">Proboscia inermis</name>
    <dbReference type="NCBI Taxonomy" id="420281"/>
    <lineage>
        <taxon>Eukaryota</taxon>
        <taxon>Sar</taxon>
        <taxon>Stramenopiles</taxon>
        <taxon>Ochrophyta</taxon>
        <taxon>Bacillariophyta</taxon>
        <taxon>Coscinodiscophyceae</taxon>
        <taxon>Rhizosoleniophycidae</taxon>
        <taxon>Rhizosoleniales</taxon>
        <taxon>Rhizosoleniaceae</taxon>
        <taxon>Proboscia</taxon>
    </lineage>
</organism>
<keyword evidence="1" id="KW-1133">Transmembrane helix</keyword>